<feature type="compositionally biased region" description="Pro residues" evidence="1">
    <location>
        <begin position="210"/>
        <end position="224"/>
    </location>
</feature>
<evidence type="ECO:0000259" key="2">
    <source>
        <dbReference type="PROSITE" id="PS50943"/>
    </source>
</evidence>
<feature type="compositionally biased region" description="Polar residues" evidence="1">
    <location>
        <begin position="194"/>
        <end position="203"/>
    </location>
</feature>
<dbReference type="Proteomes" id="UP001630303">
    <property type="component" value="Unassembled WGS sequence"/>
</dbReference>
<dbReference type="InterPro" id="IPR001387">
    <property type="entry name" value="Cro/C1-type_HTH"/>
</dbReference>
<sequence>MVPPPCSSRSRSGGLVGGCHSGATRGSDLGRDRRSTVSEDPEAQRRDVVLRRLGERVRAMRRARGMSIASLALTTTLSEEEIRTLEAGQVAAPMDVLITLADAFAVGVADLFGDSAVALADSHATDAARSSPHVIPSPVLWGGDLPPAPWLDEPAESGRDAQAPPVAPAPTAGADADVAAVGDGDPAAERTPPASGQGSSDATPASAPEPAVPTPPDHGAPPHVPVASVAPRVHRRAAERGMHEETPYVFVAPDAPPAHGPRTFADLRTGSLAGRTFGSMREFAVASVREGNHALPDVARVFRVPVWRLEQWVRESGHAD</sequence>
<gene>
    <name evidence="3" type="ORF">P5G46_11420</name>
</gene>
<dbReference type="InterPro" id="IPR010982">
    <property type="entry name" value="Lambda_DNA-bd_dom_sf"/>
</dbReference>
<name>A0ABW9GH62_9MICO</name>
<comment type="caution">
    <text evidence="3">The sequence shown here is derived from an EMBL/GenBank/DDBJ whole genome shotgun (WGS) entry which is preliminary data.</text>
</comment>
<feature type="region of interest" description="Disordered" evidence="1">
    <location>
        <begin position="145"/>
        <end position="226"/>
    </location>
</feature>
<organism evidence="3 4">
    <name type="scientific">Microbacterium mcarthurae</name>
    <dbReference type="NCBI Taxonomy" id="3035918"/>
    <lineage>
        <taxon>Bacteria</taxon>
        <taxon>Bacillati</taxon>
        <taxon>Actinomycetota</taxon>
        <taxon>Actinomycetes</taxon>
        <taxon>Micrococcales</taxon>
        <taxon>Microbacteriaceae</taxon>
        <taxon>Microbacterium</taxon>
    </lineage>
</organism>
<keyword evidence="4" id="KW-1185">Reference proteome</keyword>
<feature type="region of interest" description="Disordered" evidence="1">
    <location>
        <begin position="1"/>
        <end position="43"/>
    </location>
</feature>
<evidence type="ECO:0000256" key="1">
    <source>
        <dbReference type="SAM" id="MobiDB-lite"/>
    </source>
</evidence>
<proteinExistence type="predicted"/>
<dbReference type="Gene3D" id="1.10.260.40">
    <property type="entry name" value="lambda repressor-like DNA-binding domains"/>
    <property type="match status" value="1"/>
</dbReference>
<dbReference type="SUPFAM" id="SSF47413">
    <property type="entry name" value="lambda repressor-like DNA-binding domains"/>
    <property type="match status" value="1"/>
</dbReference>
<reference evidence="3 4" key="1">
    <citation type="submission" date="2023-03" db="EMBL/GenBank/DDBJ databases">
        <title>MT1 and MT2 Draft Genomes of Novel Species.</title>
        <authorList>
            <person name="Venkateswaran K."/>
        </authorList>
    </citation>
    <scope>NUCLEOTIDE SEQUENCE [LARGE SCALE GENOMIC DNA]</scope>
    <source>
        <strain evidence="3 4">IF8SW-P5</strain>
    </source>
</reference>
<dbReference type="EMBL" id="JAROCE010000003">
    <property type="protein sequence ID" value="MFM2721114.1"/>
    <property type="molecule type" value="Genomic_DNA"/>
</dbReference>
<feature type="compositionally biased region" description="Low complexity" evidence="1">
    <location>
        <begin position="160"/>
        <end position="185"/>
    </location>
</feature>
<evidence type="ECO:0000313" key="3">
    <source>
        <dbReference type="EMBL" id="MFM2721114.1"/>
    </source>
</evidence>
<dbReference type="RefSeq" id="WP_275437848.1">
    <property type="nucleotide sequence ID" value="NZ_JAROCE010000003.1"/>
</dbReference>
<feature type="compositionally biased region" description="Basic and acidic residues" evidence="1">
    <location>
        <begin position="28"/>
        <end position="43"/>
    </location>
</feature>
<dbReference type="PROSITE" id="PS50943">
    <property type="entry name" value="HTH_CROC1"/>
    <property type="match status" value="1"/>
</dbReference>
<dbReference type="SMART" id="SM00530">
    <property type="entry name" value="HTH_XRE"/>
    <property type="match status" value="1"/>
</dbReference>
<protein>
    <submittedName>
        <fullName evidence="3">Helix-turn-helix domain-containing protein</fullName>
    </submittedName>
</protein>
<dbReference type="CDD" id="cd00093">
    <property type="entry name" value="HTH_XRE"/>
    <property type="match status" value="1"/>
</dbReference>
<dbReference type="Pfam" id="PF13560">
    <property type="entry name" value="HTH_31"/>
    <property type="match status" value="1"/>
</dbReference>
<feature type="domain" description="HTH cro/C1-type" evidence="2">
    <location>
        <begin position="57"/>
        <end position="111"/>
    </location>
</feature>
<evidence type="ECO:0000313" key="4">
    <source>
        <dbReference type="Proteomes" id="UP001630303"/>
    </source>
</evidence>
<accession>A0ABW9GH62</accession>